<gene>
    <name evidence="3" type="ORF">CYMTET_5042</name>
</gene>
<dbReference type="GO" id="GO:0016020">
    <property type="term" value="C:membrane"/>
    <property type="evidence" value="ECO:0007669"/>
    <property type="project" value="UniProtKB-ARBA"/>
</dbReference>
<evidence type="ECO:0000256" key="1">
    <source>
        <dbReference type="ARBA" id="ARBA00022737"/>
    </source>
</evidence>
<feature type="region of interest" description="Disordered" evidence="2">
    <location>
        <begin position="118"/>
        <end position="150"/>
    </location>
</feature>
<dbReference type="Proteomes" id="UP001190700">
    <property type="component" value="Unassembled WGS sequence"/>
</dbReference>
<dbReference type="PANTHER" id="PTHR43215">
    <property type="entry name" value="RADIAL SPOKE HEAD 1 HOMOLOG"/>
    <property type="match status" value="1"/>
</dbReference>
<feature type="compositionally biased region" description="Basic and acidic residues" evidence="2">
    <location>
        <begin position="141"/>
        <end position="150"/>
    </location>
</feature>
<name>A0AAE0H059_9CHLO</name>
<dbReference type="EMBL" id="LGRX02000845">
    <property type="protein sequence ID" value="KAK3287444.1"/>
    <property type="molecule type" value="Genomic_DNA"/>
</dbReference>
<feature type="compositionally biased region" description="Polar residues" evidence="2">
    <location>
        <begin position="33"/>
        <end position="43"/>
    </location>
</feature>
<dbReference type="Pfam" id="PF02493">
    <property type="entry name" value="MORN"/>
    <property type="match status" value="5"/>
</dbReference>
<proteinExistence type="predicted"/>
<accession>A0AAE0H059</accession>
<feature type="region of interest" description="Disordered" evidence="2">
    <location>
        <begin position="350"/>
        <end position="369"/>
    </location>
</feature>
<dbReference type="InterPro" id="IPR003409">
    <property type="entry name" value="MORN"/>
</dbReference>
<keyword evidence="4" id="KW-1185">Reference proteome</keyword>
<keyword evidence="1" id="KW-0677">Repeat</keyword>
<organism evidence="3 4">
    <name type="scientific">Cymbomonas tetramitiformis</name>
    <dbReference type="NCBI Taxonomy" id="36881"/>
    <lineage>
        <taxon>Eukaryota</taxon>
        <taxon>Viridiplantae</taxon>
        <taxon>Chlorophyta</taxon>
        <taxon>Pyramimonadophyceae</taxon>
        <taxon>Pyramimonadales</taxon>
        <taxon>Pyramimonadaceae</taxon>
        <taxon>Cymbomonas</taxon>
    </lineage>
</organism>
<dbReference type="SUPFAM" id="SSF82185">
    <property type="entry name" value="Histone H3 K4-specific methyltransferase SET7/9 N-terminal domain"/>
    <property type="match status" value="1"/>
</dbReference>
<dbReference type="AlphaFoldDB" id="A0AAE0H059"/>
<evidence type="ECO:0000256" key="2">
    <source>
        <dbReference type="SAM" id="MobiDB-lite"/>
    </source>
</evidence>
<reference evidence="3 4" key="1">
    <citation type="journal article" date="2015" name="Genome Biol. Evol.">
        <title>Comparative Genomics of a Bacterivorous Green Alga Reveals Evolutionary Causalities and Consequences of Phago-Mixotrophic Mode of Nutrition.</title>
        <authorList>
            <person name="Burns J.A."/>
            <person name="Paasch A."/>
            <person name="Narechania A."/>
            <person name="Kim E."/>
        </authorList>
    </citation>
    <scope>NUCLEOTIDE SEQUENCE [LARGE SCALE GENOMIC DNA]</scope>
    <source>
        <strain evidence="3 4">PLY_AMNH</strain>
    </source>
</reference>
<sequence>MMNSEQQPSPVGVREAWNVESVDAISRPGSSPGLHSTSVNGSTFEMDELRRAGSYRVKRPHSTDPTASKKRTQEARLRSLANAKQKKVFLNFAPPSSRYPEITLPNAAYMKRALTPPAPVLPRRAGKNLSRSQDGPLSRGDLGKKGTIDSREGGSYVGELLAGRPHGVGNYFCPHGDGMRLQYEGEWCQGMREGEGSMYYWTNESYHGDFSQNKRHGYGRMEYRSGDVYHGQFFKDRKQGMGTQYYANGDCFVGFWMNDKREGLGTMYWMSRGKKYEGEWRTDTPCTGSMIAMSTEEEAQLAQQRQAAAPVTKDAPQSITEASMPKLKLKTPNKIVFAEAVGVRRERFTAEGTAGKPKRTAQRESGTLDDSTLQRMKHAFVALAGGDGPQDAIRPSKMSDLCVLAGMDPAGTEVPPLLRELNAHTRRNALLYFDDFLDVIINFRSI</sequence>
<feature type="region of interest" description="Disordered" evidence="2">
    <location>
        <begin position="22"/>
        <end position="75"/>
    </location>
</feature>
<protein>
    <submittedName>
        <fullName evidence="3">Uncharacterized protein</fullName>
    </submittedName>
</protein>
<dbReference type="PANTHER" id="PTHR43215:SF14">
    <property type="entry name" value="RADIAL SPOKE HEAD 1 HOMOLOG"/>
    <property type="match status" value="1"/>
</dbReference>
<dbReference type="Gene3D" id="2.20.110.10">
    <property type="entry name" value="Histone H3 K4-specific methyltransferase SET7/9 N-terminal domain"/>
    <property type="match status" value="2"/>
</dbReference>
<comment type="caution">
    <text evidence="3">The sequence shown here is derived from an EMBL/GenBank/DDBJ whole genome shotgun (WGS) entry which is preliminary data.</text>
</comment>
<evidence type="ECO:0000313" key="4">
    <source>
        <dbReference type="Proteomes" id="UP001190700"/>
    </source>
</evidence>
<evidence type="ECO:0000313" key="3">
    <source>
        <dbReference type="EMBL" id="KAK3287444.1"/>
    </source>
</evidence>
<dbReference type="SMART" id="SM00698">
    <property type="entry name" value="MORN"/>
    <property type="match status" value="5"/>
</dbReference>